<proteinExistence type="predicted"/>
<comment type="caution">
    <text evidence="1">The sequence shown here is derived from an EMBL/GenBank/DDBJ whole genome shotgun (WGS) entry which is preliminary data.</text>
</comment>
<dbReference type="AlphaFoldDB" id="A0A9D3X4N8"/>
<keyword evidence="2" id="KW-1185">Reference proteome</keyword>
<accession>A0A9D3X4N8</accession>
<gene>
    <name evidence="1" type="ORF">KIL84_016662</name>
</gene>
<protein>
    <submittedName>
        <fullName evidence="1">Uncharacterized protein</fullName>
    </submittedName>
</protein>
<evidence type="ECO:0000313" key="1">
    <source>
        <dbReference type="EMBL" id="KAH1172823.1"/>
    </source>
</evidence>
<name>A0A9D3X4N8_9SAUR</name>
<reference evidence="1" key="1">
    <citation type="submission" date="2021-09" db="EMBL/GenBank/DDBJ databases">
        <title>The genome of Mauremys mutica provides insights into the evolution of semi-aquatic lifestyle.</title>
        <authorList>
            <person name="Gong S."/>
            <person name="Gao Y."/>
        </authorList>
    </citation>
    <scope>NUCLEOTIDE SEQUENCE</scope>
    <source>
        <strain evidence="1">MM-2020</strain>
        <tissue evidence="1">Muscle</tissue>
    </source>
</reference>
<dbReference type="EMBL" id="JAHDVG010000482">
    <property type="protein sequence ID" value="KAH1172823.1"/>
    <property type="molecule type" value="Genomic_DNA"/>
</dbReference>
<dbReference type="Proteomes" id="UP000827986">
    <property type="component" value="Unassembled WGS sequence"/>
</dbReference>
<organism evidence="1 2">
    <name type="scientific">Mauremys mutica</name>
    <name type="common">yellowpond turtle</name>
    <dbReference type="NCBI Taxonomy" id="74926"/>
    <lineage>
        <taxon>Eukaryota</taxon>
        <taxon>Metazoa</taxon>
        <taxon>Chordata</taxon>
        <taxon>Craniata</taxon>
        <taxon>Vertebrata</taxon>
        <taxon>Euteleostomi</taxon>
        <taxon>Archelosauria</taxon>
        <taxon>Testudinata</taxon>
        <taxon>Testudines</taxon>
        <taxon>Cryptodira</taxon>
        <taxon>Durocryptodira</taxon>
        <taxon>Testudinoidea</taxon>
        <taxon>Geoemydidae</taxon>
        <taxon>Geoemydinae</taxon>
        <taxon>Mauremys</taxon>
    </lineage>
</organism>
<sequence length="146" mass="16882">MKCHVFVYLFHKHLHTSQSTKPLSFSHEREAEVKVRSKTLVKCLPPLSCWIVPEASVGVPLFILASDYLVPYKHEVPNSQNYISFHLKYYFYNDKRENLKLMLSFLKESLSSAVMALTIAMEDFLLSAVCTSVFFMPCSKLINNRQ</sequence>
<evidence type="ECO:0000313" key="2">
    <source>
        <dbReference type="Proteomes" id="UP000827986"/>
    </source>
</evidence>